<dbReference type="Proteomes" id="UP001055811">
    <property type="component" value="Linkage Group LG09"/>
</dbReference>
<sequence>MNSDFNCKPPNIIGDYGPPLRTQSDDTFNHQDEQPFVRHVSVKLSDAENQSLGSSVLTLLIFDFTIDEDTEVMVQFSHNHGGFFQIEKNRVASLGFSLDRAQSMRVLGYNGETNTLRVIINRINGCEGLLKYKELDLL</sequence>
<name>A0ACB8YUV5_CICIN</name>
<organism evidence="1 2">
    <name type="scientific">Cichorium intybus</name>
    <name type="common">Chicory</name>
    <dbReference type="NCBI Taxonomy" id="13427"/>
    <lineage>
        <taxon>Eukaryota</taxon>
        <taxon>Viridiplantae</taxon>
        <taxon>Streptophyta</taxon>
        <taxon>Embryophyta</taxon>
        <taxon>Tracheophyta</taxon>
        <taxon>Spermatophyta</taxon>
        <taxon>Magnoliopsida</taxon>
        <taxon>eudicotyledons</taxon>
        <taxon>Gunneridae</taxon>
        <taxon>Pentapetalae</taxon>
        <taxon>asterids</taxon>
        <taxon>campanulids</taxon>
        <taxon>Asterales</taxon>
        <taxon>Asteraceae</taxon>
        <taxon>Cichorioideae</taxon>
        <taxon>Cichorieae</taxon>
        <taxon>Cichoriinae</taxon>
        <taxon>Cichorium</taxon>
    </lineage>
</organism>
<protein>
    <submittedName>
        <fullName evidence="1">Uncharacterized protein</fullName>
    </submittedName>
</protein>
<dbReference type="EMBL" id="CM042017">
    <property type="protein sequence ID" value="KAI3689052.1"/>
    <property type="molecule type" value="Genomic_DNA"/>
</dbReference>
<gene>
    <name evidence="1" type="ORF">L2E82_47000</name>
</gene>
<reference evidence="1 2" key="2">
    <citation type="journal article" date="2022" name="Mol. Ecol. Resour.">
        <title>The genomes of chicory, endive, great burdock and yacon provide insights into Asteraceae paleo-polyploidization history and plant inulin production.</title>
        <authorList>
            <person name="Fan W."/>
            <person name="Wang S."/>
            <person name="Wang H."/>
            <person name="Wang A."/>
            <person name="Jiang F."/>
            <person name="Liu H."/>
            <person name="Zhao H."/>
            <person name="Xu D."/>
            <person name="Zhang Y."/>
        </authorList>
    </citation>
    <scope>NUCLEOTIDE SEQUENCE [LARGE SCALE GENOMIC DNA]</scope>
    <source>
        <strain evidence="2">cv. Punajuju</strain>
        <tissue evidence="1">Leaves</tissue>
    </source>
</reference>
<accession>A0ACB8YUV5</accession>
<keyword evidence="2" id="KW-1185">Reference proteome</keyword>
<proteinExistence type="predicted"/>
<reference evidence="2" key="1">
    <citation type="journal article" date="2022" name="Mol. Ecol. Resour.">
        <title>The genomes of chicory, endive, great burdock and yacon provide insights into Asteraceae palaeo-polyploidization history and plant inulin production.</title>
        <authorList>
            <person name="Fan W."/>
            <person name="Wang S."/>
            <person name="Wang H."/>
            <person name="Wang A."/>
            <person name="Jiang F."/>
            <person name="Liu H."/>
            <person name="Zhao H."/>
            <person name="Xu D."/>
            <person name="Zhang Y."/>
        </authorList>
    </citation>
    <scope>NUCLEOTIDE SEQUENCE [LARGE SCALE GENOMIC DNA]</scope>
    <source>
        <strain evidence="2">cv. Punajuju</strain>
    </source>
</reference>
<evidence type="ECO:0000313" key="2">
    <source>
        <dbReference type="Proteomes" id="UP001055811"/>
    </source>
</evidence>
<evidence type="ECO:0000313" key="1">
    <source>
        <dbReference type="EMBL" id="KAI3689052.1"/>
    </source>
</evidence>
<comment type="caution">
    <text evidence="1">The sequence shown here is derived from an EMBL/GenBank/DDBJ whole genome shotgun (WGS) entry which is preliminary data.</text>
</comment>